<proteinExistence type="predicted"/>
<evidence type="ECO:0000313" key="3">
    <source>
        <dbReference type="Proteomes" id="UP001431783"/>
    </source>
</evidence>
<comment type="caution">
    <text evidence="2">The sequence shown here is derived from an EMBL/GenBank/DDBJ whole genome shotgun (WGS) entry which is preliminary data.</text>
</comment>
<accession>A0AAW1V0E7</accession>
<feature type="compositionally biased region" description="Basic and acidic residues" evidence="1">
    <location>
        <begin position="17"/>
        <end position="29"/>
    </location>
</feature>
<dbReference type="AlphaFoldDB" id="A0AAW1V0E7"/>
<protein>
    <submittedName>
        <fullName evidence="2">Uncharacterized protein</fullName>
    </submittedName>
</protein>
<evidence type="ECO:0000256" key="1">
    <source>
        <dbReference type="SAM" id="MobiDB-lite"/>
    </source>
</evidence>
<reference evidence="2 3" key="1">
    <citation type="submission" date="2023-03" db="EMBL/GenBank/DDBJ databases">
        <title>Genome insight into feeding habits of ladybird beetles.</title>
        <authorList>
            <person name="Li H.-S."/>
            <person name="Huang Y.-H."/>
            <person name="Pang H."/>
        </authorList>
    </citation>
    <scope>NUCLEOTIDE SEQUENCE [LARGE SCALE GENOMIC DNA]</scope>
    <source>
        <strain evidence="2">SYSU_2023b</strain>
        <tissue evidence="2">Whole body</tissue>
    </source>
</reference>
<gene>
    <name evidence="2" type="ORF">WA026_012472</name>
</gene>
<organism evidence="2 3">
    <name type="scientific">Henosepilachna vigintioctopunctata</name>
    <dbReference type="NCBI Taxonomy" id="420089"/>
    <lineage>
        <taxon>Eukaryota</taxon>
        <taxon>Metazoa</taxon>
        <taxon>Ecdysozoa</taxon>
        <taxon>Arthropoda</taxon>
        <taxon>Hexapoda</taxon>
        <taxon>Insecta</taxon>
        <taxon>Pterygota</taxon>
        <taxon>Neoptera</taxon>
        <taxon>Endopterygota</taxon>
        <taxon>Coleoptera</taxon>
        <taxon>Polyphaga</taxon>
        <taxon>Cucujiformia</taxon>
        <taxon>Coccinelloidea</taxon>
        <taxon>Coccinellidae</taxon>
        <taxon>Epilachninae</taxon>
        <taxon>Epilachnini</taxon>
        <taxon>Henosepilachna</taxon>
    </lineage>
</organism>
<dbReference type="Proteomes" id="UP001431783">
    <property type="component" value="Unassembled WGS sequence"/>
</dbReference>
<evidence type="ECO:0000313" key="2">
    <source>
        <dbReference type="EMBL" id="KAK9885707.1"/>
    </source>
</evidence>
<name>A0AAW1V0E7_9CUCU</name>
<dbReference type="EMBL" id="JARQZJ010000096">
    <property type="protein sequence ID" value="KAK9885707.1"/>
    <property type="molecule type" value="Genomic_DNA"/>
</dbReference>
<feature type="region of interest" description="Disordered" evidence="1">
    <location>
        <begin position="1"/>
        <end position="37"/>
    </location>
</feature>
<sequence>MSHKERKVKMMSTGISGEHDVKKNKRSQDPNKITIAPKCGDSKKIFEADLVPRLRMKLRKRSDQ</sequence>
<keyword evidence="3" id="KW-1185">Reference proteome</keyword>